<name>A0ABS5VSU8_9BACT</name>
<evidence type="ECO:0000313" key="1">
    <source>
        <dbReference type="EMBL" id="MBT1703882.1"/>
    </source>
</evidence>
<proteinExistence type="predicted"/>
<keyword evidence="2" id="KW-1185">Reference proteome</keyword>
<dbReference type="Proteomes" id="UP000772618">
    <property type="component" value="Unassembled WGS sequence"/>
</dbReference>
<organism evidence="1 2">
    <name type="scientific">Chryseosolibacter indicus</name>
    <dbReference type="NCBI Taxonomy" id="2782351"/>
    <lineage>
        <taxon>Bacteria</taxon>
        <taxon>Pseudomonadati</taxon>
        <taxon>Bacteroidota</taxon>
        <taxon>Cytophagia</taxon>
        <taxon>Cytophagales</taxon>
        <taxon>Chryseotaleaceae</taxon>
        <taxon>Chryseosolibacter</taxon>
    </lineage>
</organism>
<dbReference type="EMBL" id="JAHESD010000021">
    <property type="protein sequence ID" value="MBT1703882.1"/>
    <property type="molecule type" value="Genomic_DNA"/>
</dbReference>
<accession>A0ABS5VSU8</accession>
<sequence>MSARKHPLFSQTRCTHGAGMVLASETSKLLSALSGLEAKLVLKGDYLSCPAYN</sequence>
<comment type="caution">
    <text evidence="1">The sequence shown here is derived from an EMBL/GenBank/DDBJ whole genome shotgun (WGS) entry which is preliminary data.</text>
</comment>
<evidence type="ECO:0000313" key="2">
    <source>
        <dbReference type="Proteomes" id="UP000772618"/>
    </source>
</evidence>
<reference evidence="1 2" key="1">
    <citation type="submission" date="2021-05" db="EMBL/GenBank/DDBJ databases">
        <title>A Polyphasic approach of four new species of the genus Ohtaekwangia: Ohtaekwangia histidinii sp. nov., Ohtaekwangia cretensis sp. nov., Ohtaekwangia indiensis sp. nov., Ohtaekwangia reichenbachii sp. nov. from diverse environment.</title>
        <authorList>
            <person name="Octaviana S."/>
        </authorList>
    </citation>
    <scope>NUCLEOTIDE SEQUENCE [LARGE SCALE GENOMIC DNA]</scope>
    <source>
        <strain evidence="1 2">PWU20</strain>
    </source>
</reference>
<protein>
    <submittedName>
        <fullName evidence="1">Uncharacterized protein</fullName>
    </submittedName>
</protein>
<gene>
    <name evidence="1" type="ORF">KK060_11355</name>
</gene>